<feature type="compositionally biased region" description="Polar residues" evidence="1">
    <location>
        <begin position="649"/>
        <end position="662"/>
    </location>
</feature>
<proteinExistence type="predicted"/>
<feature type="transmembrane region" description="Helical" evidence="2">
    <location>
        <begin position="1592"/>
        <end position="1615"/>
    </location>
</feature>
<feature type="region of interest" description="Disordered" evidence="1">
    <location>
        <begin position="364"/>
        <end position="387"/>
    </location>
</feature>
<feature type="region of interest" description="Disordered" evidence="1">
    <location>
        <begin position="1712"/>
        <end position="1871"/>
    </location>
</feature>
<keyword evidence="2" id="KW-1133">Transmembrane helix</keyword>
<feature type="compositionally biased region" description="Polar residues" evidence="1">
    <location>
        <begin position="632"/>
        <end position="641"/>
    </location>
</feature>
<feature type="compositionally biased region" description="Basic and acidic residues" evidence="1">
    <location>
        <begin position="1821"/>
        <end position="1846"/>
    </location>
</feature>
<feature type="region of interest" description="Disordered" evidence="1">
    <location>
        <begin position="1266"/>
        <end position="1291"/>
    </location>
</feature>
<dbReference type="STRING" id="1032480.MLP_25430"/>
<evidence type="ECO:0000256" key="1">
    <source>
        <dbReference type="SAM" id="MobiDB-lite"/>
    </source>
</evidence>
<organism evidence="3 4">
    <name type="scientific">Microlunatus phosphovorus (strain ATCC 700054 / DSM 10555 / JCM 9379 / NBRC 101784 / NCIMB 13414 / VKM Ac-1990 / NM-1)</name>
    <dbReference type="NCBI Taxonomy" id="1032480"/>
    <lineage>
        <taxon>Bacteria</taxon>
        <taxon>Bacillati</taxon>
        <taxon>Actinomycetota</taxon>
        <taxon>Actinomycetes</taxon>
        <taxon>Propionibacteriales</taxon>
        <taxon>Propionibacteriaceae</taxon>
        <taxon>Microlunatus</taxon>
    </lineage>
</organism>
<feature type="compositionally biased region" description="Low complexity" evidence="1">
    <location>
        <begin position="1383"/>
        <end position="1409"/>
    </location>
</feature>
<keyword evidence="2" id="KW-0472">Membrane</keyword>
<dbReference type="HOGENOM" id="CLU_236414_0_0_11"/>
<feature type="compositionally biased region" description="Basic and acidic residues" evidence="1">
    <location>
        <begin position="1763"/>
        <end position="1785"/>
    </location>
</feature>
<gene>
    <name evidence="3" type="ordered locus">MLP_25430</name>
</gene>
<evidence type="ECO:0000313" key="4">
    <source>
        <dbReference type="Proteomes" id="UP000007947"/>
    </source>
</evidence>
<sequence>MARGAAGRWHPIWRSVLRRWSPWLLRLVLILALVVGLGVGSPLSLPQLAREARADSPQPVSGAFSLGGGLSGSVDERTGQFSISVPLVSVQSVGDTSIQFTLSWVQSRASAGVDRMGMGGGWSLGSSFVDANGGVTVYPASGGRYELETDNLDQFPSGLTNYVLQDLTFEVVDDDPPPTLPARAGVPDPVAYAYTLNYDDGKVDYFDANGNLVVRADRFGNRTDISYEQAGTSPNGDLQWQPTAIIDGYGLAYTFDYGSNDAGVAQLTVSSPERSDGKTAQTVVLFGGAGGVSSITDPVGRETNFGYQEVNGVQLVDLVEGPTGAQTQVSYESYTFPAVGDPVVTVVVADTLSVLASDGVTQLSPERSFDLDPDGNTDQHNYAGNGSGTSYLSASEDLLFASGDPSYTYTTEISTAATSTLSTYDSAHRLIERTVQLIADSGDPVVVQDQLLCYPDLVDIGQGVVPPANYTNPTNIRLAHYSSSGPNGPQGPATADGPDQSEWCADPTSDSDSDGGSRVVTSSHQFDSHGRMQQVTDESGVTTTTTYDPAFGLPTTVVTAQGSTVLRRVEATLTDDDKSIHTVTQSDADGSGKLSARSTRTYTYDDAGRPQSQTIAWAAGAAPPDNGGGPASTTTSYTSTFDGPVRTIEMTSGVGTPEATTTSTDIDLVSGQVVRSVDGAGRVTTTTYDEANRTLSVTPPTGMTTKTSYQNAEDAGSGFASKTVTRADGHVTTTTYDALSRVATVTDNIKNGAFVADSGTRTVSTLSYSTDGSTITATDKLGRTTTTTSDAVGRVVSQVGPTGVTSTTTYNDVDNTTTERVYAVGASTPSEITGTARDELNRVVSSRTTYPVTSRTNLVDPARLTSYDGLGRITSLTTNDMTAVPDFAGAGGVPVTTTISPAKTARNSATPVLATDTTRLSGDITKRSLAYTSGDQQAASAPQVVVDAVGNTTTETDGLGQQTGYQYAGDGRPIQRTDPDGTVSTRTYDSSTGQLTKISSTAKDGTAVTTTYTYVPAGQVGAGLVKTATNESGTITYGYDADRNRTSVGYPDGSSVSYDYADNGQLQTMTDITGAVTTYAYNDDGTMKSATQVRGSATLASVSYGYDALRRVKTITRGNGLVTTHTYTPNNLLATQTTVDKNANQIEAHSYSYDNHHNLTKRTDTTAKPSSCVVLCTTGASTYGTYTTTYGYDAYDRLTGSAVYSGTTTTGTPVTKLDYALDVSGNITTTTRTTNLATGTRKTLTVQTTTNTFDDASQLTGQRVGSATTQQAHDPQGRVTTSLSGSTTTYRPDGLPATVAVGGATTTFSYWPDGTRSRAVTTGGSAGTTTVDYHYGVDRTLVNDTTTQAGTSSNTGVASASYLVTGGREARTILPSTTAGGAAVAGAQAEPQSKKTQSKKTQSAQTTAKSKSKKSKKKSKAAKPKSKKKATAKPKTTKPKADATTSAPAAPVSAAPVTTGSGVGYLLRDRHSSVTAVVDSTGAVTNTYAYSDWGAPALLDGRVGSVSGAAAGIAPGTTNPLQYAGAAAHAMYTDSGLGTMMLPARFYDPNQARFTSRDVADAHNLYLGFDGNPIMNLDPTGQDAATDTILDILYVGIFLVSAILSGGAAVAAWGAAAAATELTAALIVPVVASVVATAANVAGMAVSLTRFADDEEPAGKKFLTDDQRNNLSNISTILGSVAGVAGGVADFAATGAEAAADAAGSADTMLADTDFDEPSLDADDDSVPSNSRSFEADEAASEGDEPTNLTNTKSTTPSNAAPDEERLPTIADSESKAKPATDTLKKARTGSNVTEAAASVSKTVFDQIEKSDSALAQVRPKKPEESEVETTHRWRGEDDSKGKGRDTVSQLMTRNRSGSHRFNNASSASDD</sequence>
<reference evidence="3 4" key="1">
    <citation type="submission" date="2011-05" db="EMBL/GenBank/DDBJ databases">
        <title>Whole genome sequence of Microlunatus phosphovorus NM-1.</title>
        <authorList>
            <person name="Hosoyama A."/>
            <person name="Sasaki K."/>
            <person name="Harada T."/>
            <person name="Igarashi R."/>
            <person name="Kawakoshi A."/>
            <person name="Sasagawa M."/>
            <person name="Fukada J."/>
            <person name="Nakamura S."/>
            <person name="Katano Y."/>
            <person name="Hanada S."/>
            <person name="Kamagata Y."/>
            <person name="Nakamura N."/>
            <person name="Yamazaki S."/>
            <person name="Fujita N."/>
        </authorList>
    </citation>
    <scope>NUCLEOTIDE SEQUENCE [LARGE SCALE GENOMIC DNA]</scope>
    <source>
        <strain evidence="4">ATCC 700054 / DSM 10555 / JCM 9379 / NBRC 101784 / NCIMB 13414 / VKM Ac-1990 / NM-1</strain>
    </source>
</reference>
<dbReference type="Proteomes" id="UP000007947">
    <property type="component" value="Chromosome"/>
</dbReference>
<dbReference type="NCBIfam" id="TIGR03696">
    <property type="entry name" value="Rhs_assc_core"/>
    <property type="match status" value="1"/>
</dbReference>
<dbReference type="InterPro" id="IPR006530">
    <property type="entry name" value="YD"/>
</dbReference>
<feature type="compositionally biased region" description="Polar residues" evidence="1">
    <location>
        <begin position="376"/>
        <end position="387"/>
    </location>
</feature>
<dbReference type="InterPro" id="IPR022385">
    <property type="entry name" value="Rhs_assc_core"/>
</dbReference>
<feature type="compositionally biased region" description="Polar residues" evidence="1">
    <location>
        <begin position="1847"/>
        <end position="1871"/>
    </location>
</feature>
<feature type="compositionally biased region" description="Polar residues" evidence="1">
    <location>
        <begin position="1789"/>
        <end position="1804"/>
    </location>
</feature>
<accession>F5XGS5</accession>
<feature type="compositionally biased region" description="Polar residues" evidence="1">
    <location>
        <begin position="1747"/>
        <end position="1759"/>
    </location>
</feature>
<dbReference type="NCBIfam" id="TIGR01643">
    <property type="entry name" value="YD_repeat_2x"/>
    <property type="match status" value="2"/>
</dbReference>
<feature type="compositionally biased region" description="Acidic residues" evidence="1">
    <location>
        <begin position="1736"/>
        <end position="1745"/>
    </location>
</feature>
<feature type="compositionally biased region" description="Basic residues" evidence="1">
    <location>
        <begin position="1410"/>
        <end position="1438"/>
    </location>
</feature>
<dbReference type="InterPro" id="IPR031325">
    <property type="entry name" value="RHS_repeat"/>
</dbReference>
<feature type="compositionally biased region" description="Acidic residues" evidence="1">
    <location>
        <begin position="1713"/>
        <end position="1726"/>
    </location>
</feature>
<feature type="compositionally biased region" description="Polar residues" evidence="1">
    <location>
        <begin position="953"/>
        <end position="965"/>
    </location>
</feature>
<dbReference type="eggNOG" id="COG3209">
    <property type="taxonomic scope" value="Bacteria"/>
</dbReference>
<dbReference type="Gene3D" id="2.180.10.10">
    <property type="entry name" value="RHS repeat-associated core"/>
    <property type="match status" value="2"/>
</dbReference>
<dbReference type="PANTHER" id="PTHR32305:SF15">
    <property type="entry name" value="PROTEIN RHSA-RELATED"/>
    <property type="match status" value="1"/>
</dbReference>
<dbReference type="Pfam" id="PF05593">
    <property type="entry name" value="RHS_repeat"/>
    <property type="match status" value="2"/>
</dbReference>
<protein>
    <submittedName>
        <fullName evidence="3">Uncharacterized protein</fullName>
    </submittedName>
</protein>
<feature type="compositionally biased region" description="Polar residues" evidence="1">
    <location>
        <begin position="1266"/>
        <end position="1290"/>
    </location>
</feature>
<name>F5XGS5_MICPN</name>
<keyword evidence="4" id="KW-1185">Reference proteome</keyword>
<feature type="compositionally biased region" description="Polar residues" evidence="1">
    <location>
        <begin position="476"/>
        <end position="487"/>
    </location>
</feature>
<feature type="region of interest" description="Disordered" evidence="1">
    <location>
        <begin position="619"/>
        <end position="662"/>
    </location>
</feature>
<dbReference type="PANTHER" id="PTHR32305">
    <property type="match status" value="1"/>
</dbReference>
<evidence type="ECO:0000256" key="2">
    <source>
        <dbReference type="SAM" id="Phobius"/>
    </source>
</evidence>
<feature type="transmembrane region" description="Helical" evidence="2">
    <location>
        <begin position="1622"/>
        <end position="1646"/>
    </location>
</feature>
<feature type="region of interest" description="Disordered" evidence="1">
    <location>
        <begin position="953"/>
        <end position="992"/>
    </location>
</feature>
<dbReference type="EMBL" id="AP012204">
    <property type="protein sequence ID" value="BAK35557.1"/>
    <property type="molecule type" value="Genomic_DNA"/>
</dbReference>
<feature type="region of interest" description="Disordered" evidence="1">
    <location>
        <begin position="476"/>
        <end position="552"/>
    </location>
</feature>
<feature type="compositionally biased region" description="Low complexity" evidence="1">
    <location>
        <begin position="508"/>
        <end position="523"/>
    </location>
</feature>
<dbReference type="OrthoDB" id="166951at2"/>
<feature type="region of interest" description="Disordered" evidence="1">
    <location>
        <begin position="1383"/>
        <end position="1455"/>
    </location>
</feature>
<keyword evidence="2" id="KW-0812">Transmembrane</keyword>
<feature type="compositionally biased region" description="Polar residues" evidence="1">
    <location>
        <begin position="531"/>
        <end position="541"/>
    </location>
</feature>
<dbReference type="InterPro" id="IPR050708">
    <property type="entry name" value="T6SS_VgrG/RHS"/>
</dbReference>
<feature type="compositionally biased region" description="Polar residues" evidence="1">
    <location>
        <begin position="982"/>
        <end position="992"/>
    </location>
</feature>
<evidence type="ECO:0000313" key="3">
    <source>
        <dbReference type="EMBL" id="BAK35557.1"/>
    </source>
</evidence>
<feature type="compositionally biased region" description="Low complexity" evidence="1">
    <location>
        <begin position="1442"/>
        <end position="1455"/>
    </location>
</feature>
<dbReference type="KEGG" id="mph:MLP_25430"/>
<dbReference type="RefSeq" id="WP_013863426.1">
    <property type="nucleotide sequence ID" value="NC_015635.1"/>
</dbReference>